<evidence type="ECO:0000313" key="1">
    <source>
        <dbReference type="EMBL" id="KAF9491495.1"/>
    </source>
</evidence>
<keyword evidence="2" id="KW-1185">Reference proteome</keyword>
<name>A0A9P5ZPZ6_PLEER</name>
<protein>
    <submittedName>
        <fullName evidence="1">Uncharacterized protein</fullName>
    </submittedName>
</protein>
<dbReference type="AlphaFoldDB" id="A0A9P5ZPZ6"/>
<dbReference type="EMBL" id="MU154618">
    <property type="protein sequence ID" value="KAF9491495.1"/>
    <property type="molecule type" value="Genomic_DNA"/>
</dbReference>
<sequence length="244" mass="27205">MSSSYLMYNYIMCGIHAQLFPSLRYKKRGVLENGGRHPDGPTHLSPELVTLRRGVALSLPHSHVFESNQRRPCYTVVLQLPTPSVPTPSFTPASRPFIVYRAQILVFLLVAIGISISDTDSALVFPLIFVLQRYINANIDPVISESLPIQTILFIARIRVDPLFIIIVISADITPPPPRPIRRIRRQVSPLPCRDARRGRPAWNGRQGVREALLPAHFGSLVALHAVGSVVERPARGNFRSGVR</sequence>
<proteinExistence type="predicted"/>
<accession>A0A9P5ZPZ6</accession>
<organism evidence="1 2">
    <name type="scientific">Pleurotus eryngii</name>
    <name type="common">Boletus of the steppes</name>
    <dbReference type="NCBI Taxonomy" id="5323"/>
    <lineage>
        <taxon>Eukaryota</taxon>
        <taxon>Fungi</taxon>
        <taxon>Dikarya</taxon>
        <taxon>Basidiomycota</taxon>
        <taxon>Agaricomycotina</taxon>
        <taxon>Agaricomycetes</taxon>
        <taxon>Agaricomycetidae</taxon>
        <taxon>Agaricales</taxon>
        <taxon>Pleurotineae</taxon>
        <taxon>Pleurotaceae</taxon>
        <taxon>Pleurotus</taxon>
    </lineage>
</organism>
<evidence type="ECO:0000313" key="2">
    <source>
        <dbReference type="Proteomes" id="UP000807025"/>
    </source>
</evidence>
<comment type="caution">
    <text evidence="1">The sequence shown here is derived from an EMBL/GenBank/DDBJ whole genome shotgun (WGS) entry which is preliminary data.</text>
</comment>
<gene>
    <name evidence="1" type="ORF">BDN71DRAFT_1308528</name>
</gene>
<reference evidence="1" key="1">
    <citation type="submission" date="2020-11" db="EMBL/GenBank/DDBJ databases">
        <authorList>
            <consortium name="DOE Joint Genome Institute"/>
            <person name="Ahrendt S."/>
            <person name="Riley R."/>
            <person name="Andreopoulos W."/>
            <person name="Labutti K."/>
            <person name="Pangilinan J."/>
            <person name="Ruiz-Duenas F.J."/>
            <person name="Barrasa J.M."/>
            <person name="Sanchez-Garcia M."/>
            <person name="Camarero S."/>
            <person name="Miyauchi S."/>
            <person name="Serrano A."/>
            <person name="Linde D."/>
            <person name="Babiker R."/>
            <person name="Drula E."/>
            <person name="Ayuso-Fernandez I."/>
            <person name="Pacheco R."/>
            <person name="Padilla G."/>
            <person name="Ferreira P."/>
            <person name="Barriuso J."/>
            <person name="Kellner H."/>
            <person name="Castanera R."/>
            <person name="Alfaro M."/>
            <person name="Ramirez L."/>
            <person name="Pisabarro A.G."/>
            <person name="Kuo A."/>
            <person name="Tritt A."/>
            <person name="Lipzen A."/>
            <person name="He G."/>
            <person name="Yan M."/>
            <person name="Ng V."/>
            <person name="Cullen D."/>
            <person name="Martin F."/>
            <person name="Rosso M.-N."/>
            <person name="Henrissat B."/>
            <person name="Hibbett D."/>
            <person name="Martinez A.T."/>
            <person name="Grigoriev I.V."/>
        </authorList>
    </citation>
    <scope>NUCLEOTIDE SEQUENCE</scope>
    <source>
        <strain evidence="1">ATCC 90797</strain>
    </source>
</reference>
<dbReference type="Proteomes" id="UP000807025">
    <property type="component" value="Unassembled WGS sequence"/>
</dbReference>